<evidence type="ECO:0000256" key="1">
    <source>
        <dbReference type="SAM" id="SignalP"/>
    </source>
</evidence>
<dbReference type="InterPro" id="IPR036182">
    <property type="entry name" value="PCuAC_sf"/>
</dbReference>
<dbReference type="EMBL" id="SOFM01000010">
    <property type="protein sequence ID" value="TFC06309.1"/>
    <property type="molecule type" value="Genomic_DNA"/>
</dbReference>
<dbReference type="PANTHER" id="PTHR36302:SF1">
    <property type="entry name" value="COPPER CHAPERONE PCU(A)C"/>
    <property type="match status" value="1"/>
</dbReference>
<sequence length="177" mass="17775">MKTSTITGRLAVGTVVLILALTGCAGTGAGPATPTPTAASDTLSVTDAWVKAADTGMSGAFGILENSGTEDLTVVSAESPAASMLELHETVPNDTGDMVMRKKEDGFVVPAGGTLELAPGGNHIMLMALTGPIKAGDEITVILTLSDGSTHGFAAAAKDYSGANETYSGAKTMDTKK</sequence>
<dbReference type="Pfam" id="PF04314">
    <property type="entry name" value="PCuAC"/>
    <property type="match status" value="1"/>
</dbReference>
<dbReference type="InterPro" id="IPR058248">
    <property type="entry name" value="Lxx211020-like"/>
</dbReference>
<dbReference type="AlphaFoldDB" id="A0A4R8WBA9"/>
<name>A0A4R8WBA9_9MICO</name>
<evidence type="ECO:0000313" key="3">
    <source>
        <dbReference type="Proteomes" id="UP000297643"/>
    </source>
</evidence>
<keyword evidence="3" id="KW-1185">Reference proteome</keyword>
<dbReference type="InterPro" id="IPR007410">
    <property type="entry name" value="LpqE-like"/>
</dbReference>
<organism evidence="2 3">
    <name type="scientific">Cryobacterium mannosilyticum</name>
    <dbReference type="NCBI Taxonomy" id="1259190"/>
    <lineage>
        <taxon>Bacteria</taxon>
        <taxon>Bacillati</taxon>
        <taxon>Actinomycetota</taxon>
        <taxon>Actinomycetes</taxon>
        <taxon>Micrococcales</taxon>
        <taxon>Microbacteriaceae</taxon>
        <taxon>Cryobacterium</taxon>
    </lineage>
</organism>
<gene>
    <name evidence="2" type="ORF">E3O32_04255</name>
</gene>
<dbReference type="SUPFAM" id="SSF110087">
    <property type="entry name" value="DR1885-like metal-binding protein"/>
    <property type="match status" value="1"/>
</dbReference>
<feature type="signal peptide" evidence="1">
    <location>
        <begin position="1"/>
        <end position="25"/>
    </location>
</feature>
<proteinExistence type="predicted"/>
<dbReference type="PROSITE" id="PS51257">
    <property type="entry name" value="PROKAR_LIPOPROTEIN"/>
    <property type="match status" value="1"/>
</dbReference>
<feature type="chain" id="PRO_5039168922" evidence="1">
    <location>
        <begin position="26"/>
        <end position="177"/>
    </location>
</feature>
<accession>A0A4R8WBA9</accession>
<dbReference type="RefSeq" id="WP_134507291.1">
    <property type="nucleotide sequence ID" value="NZ_SOFM01000010.1"/>
</dbReference>
<protein>
    <submittedName>
        <fullName evidence="2">Copper chaperone PCu(A)C</fullName>
    </submittedName>
</protein>
<dbReference type="PANTHER" id="PTHR36302">
    <property type="entry name" value="BLR7088 PROTEIN"/>
    <property type="match status" value="1"/>
</dbReference>
<dbReference type="Gene3D" id="2.60.40.1890">
    <property type="entry name" value="PCu(A)C copper chaperone"/>
    <property type="match status" value="1"/>
</dbReference>
<dbReference type="Proteomes" id="UP000297643">
    <property type="component" value="Unassembled WGS sequence"/>
</dbReference>
<keyword evidence="1" id="KW-0732">Signal</keyword>
<evidence type="ECO:0000313" key="2">
    <source>
        <dbReference type="EMBL" id="TFC06309.1"/>
    </source>
</evidence>
<comment type="caution">
    <text evidence="2">The sequence shown here is derived from an EMBL/GenBank/DDBJ whole genome shotgun (WGS) entry which is preliminary data.</text>
</comment>
<reference evidence="2 3" key="1">
    <citation type="submission" date="2019-03" db="EMBL/GenBank/DDBJ databases">
        <title>Genomics of glacier-inhabiting Cryobacterium strains.</title>
        <authorList>
            <person name="Liu Q."/>
            <person name="Xin Y.-H."/>
        </authorList>
    </citation>
    <scope>NUCLEOTIDE SEQUENCE [LARGE SCALE GENOMIC DNA]</scope>
    <source>
        <strain evidence="2 3">RHLT2-21</strain>
    </source>
</reference>